<dbReference type="RefSeq" id="WP_012963076.1">
    <property type="nucleotide sequence ID" value="NC_013799.1"/>
</dbReference>
<sequence length="192" mass="22345">MKRHIHNIRLLSERRVFRAALSFIIAGLFFIGFYYGVYKPFQKKKQEMKSLYEERKKLRDELRHKAQELKSLMKEEEKINDQLSKLKDKVATGGDENTIVEQVKALISDKARAYKLTETSFSKEEVQDINGVKKIVLKAGYTSNSVESILRFLKDIEASGIMIESLSLGIDNPSNPSAYYVELRVYKLWMQR</sequence>
<keyword evidence="1" id="KW-0175">Coiled coil</keyword>
<dbReference type="Proteomes" id="UP000002574">
    <property type="component" value="Chromosome"/>
</dbReference>
<evidence type="ECO:0000256" key="2">
    <source>
        <dbReference type="SAM" id="Phobius"/>
    </source>
</evidence>
<protein>
    <submittedName>
        <fullName evidence="3">Uncharacterized protein</fullName>
    </submittedName>
</protein>
<dbReference type="KEGG" id="hth:HTH_0429"/>
<name>D3DGE1_HYDTT</name>
<keyword evidence="2" id="KW-0812">Transmembrane</keyword>
<dbReference type="EMBL" id="AP011112">
    <property type="protein sequence ID" value="BAI68893.1"/>
    <property type="molecule type" value="Genomic_DNA"/>
</dbReference>
<keyword evidence="4" id="KW-1185">Reference proteome</keyword>
<dbReference type="KEGG" id="hte:Hydth_0428"/>
<evidence type="ECO:0000313" key="4">
    <source>
        <dbReference type="Proteomes" id="UP000002574"/>
    </source>
</evidence>
<gene>
    <name evidence="3" type="ordered locus">HTH_0429</name>
</gene>
<dbReference type="PATRIC" id="fig|608538.5.peg.434"/>
<organism evidence="3 4">
    <name type="scientific">Hydrogenobacter thermophilus (strain DSM 6534 / IAM 12695 / TK-6)</name>
    <dbReference type="NCBI Taxonomy" id="608538"/>
    <lineage>
        <taxon>Bacteria</taxon>
        <taxon>Pseudomonadati</taxon>
        <taxon>Aquificota</taxon>
        <taxon>Aquificia</taxon>
        <taxon>Aquificales</taxon>
        <taxon>Aquificaceae</taxon>
        <taxon>Hydrogenobacter</taxon>
    </lineage>
</organism>
<feature type="transmembrane region" description="Helical" evidence="2">
    <location>
        <begin position="20"/>
        <end position="38"/>
    </location>
</feature>
<dbReference type="AlphaFoldDB" id="D3DGE1"/>
<keyword evidence="2" id="KW-0472">Membrane</keyword>
<dbReference type="OrthoDB" id="9935773at2"/>
<dbReference type="STRING" id="608538.HTH_0429"/>
<proteinExistence type="predicted"/>
<evidence type="ECO:0000256" key="1">
    <source>
        <dbReference type="SAM" id="Coils"/>
    </source>
</evidence>
<accession>D3DGE1</accession>
<reference evidence="3 4" key="1">
    <citation type="journal article" date="2010" name="J. Bacteriol.">
        <title>Complete genome sequence of the thermophilic, obligately chemolithoautotrophic hydrogen-oxidizing bacterium Hydrogenobacter thermophilus TK-6.</title>
        <authorList>
            <person name="Arai H."/>
            <person name="Kanbe H."/>
            <person name="Ishii M."/>
            <person name="Igarashi Y."/>
        </authorList>
    </citation>
    <scope>NUCLEOTIDE SEQUENCE [LARGE SCALE GENOMIC DNA]</scope>
    <source>
        <strain evidence="4">DSM 6534 / IAM 12695 / TK-6 [Tokyo]</strain>
    </source>
</reference>
<feature type="coiled-coil region" evidence="1">
    <location>
        <begin position="41"/>
        <end position="89"/>
    </location>
</feature>
<keyword evidence="2" id="KW-1133">Transmembrane helix</keyword>
<evidence type="ECO:0000313" key="3">
    <source>
        <dbReference type="EMBL" id="BAI68893.1"/>
    </source>
</evidence>